<feature type="transmembrane region" description="Helical" evidence="3">
    <location>
        <begin position="284"/>
        <end position="305"/>
    </location>
</feature>
<protein>
    <recommendedName>
        <fullName evidence="5">Polycystin cation channel PKD1/PKD2 domain-containing protein</fullName>
    </recommendedName>
</protein>
<keyword evidence="3" id="KW-0472">Membrane</keyword>
<feature type="coiled-coil region" evidence="1">
    <location>
        <begin position="12"/>
        <end position="39"/>
    </location>
</feature>
<sequence>MSQDDDDNPDSLKEERAAIIQLQSETRRKEEQLERITHRSVALQDELATRREELNEFQSKVTRDDMQMRENKNKEGRGEKREAAQGHEMTTQVTQILQRCIPMMADFVDEEEYGPTGGAVTEDSSAAHTHDVVLIKYQHIQELKSEPYVVTYRIDRDTTLSALLEDACNYWGCSKMEFTFLHKVDDRIYDVFEGHEEKEDKVHNFLGLNHAAVLELVNKAEVTKYQNWNESQKKLRDVGTNLVSSAPEAVSDENWLSAFLFAPGIYNLLKDRDRSSMSAVRRRISLGSLVCYLTLFVLSFVIVLLRCSNSFYYYTQGVTNFLVDGIDVGSGLAQDDFNEIAVYDDIWSWLNTTFFLQIFGAGELGSFYSPVGLMQVRQQASEVVNCRRPEVQLYEGLCLSPYINADDQETLSLIHCDAPSSSSGRLSDPSGITWSAASPLDGVLAGAQQSFDGSGYKLRYDMSNADTGTTFRSDISYFRDSWLWEQSRVFSVEVILLNYNSVTYVSCVFLFELMPSGLVYPTAFIRPFRETSSTSANVLDILRWPIILYIATYMVYSEGKHLVQAGHQSFWYFASAAGFLDMTILALFVALQYQLNKSEWTLGSEFKSLVFPVYVKGQLEMVEAVLFFVVSLRLVSFFRIIFEVRKLSAMFGRSVPMMFVLLALVLPVFGSLVFLSNCIWSSSIENWSNWTDSVLSGALWSRNLLSMNDMRDAAPGITIAMLLYVVFVFNGFILFGFLAIVVHSYFEVSLLHGHLPEDKWTVQQWLAWALGPWAYNQFVGGSLESDDADEEDMDDAVDDDQNGERDE</sequence>
<feature type="region of interest" description="Disordered" evidence="2">
    <location>
        <begin position="783"/>
        <end position="807"/>
    </location>
</feature>
<dbReference type="PANTHER" id="PTHR10877:SF197">
    <property type="entry name" value="POLYCYSTIC KIDNEY DISEASE PROTEIN 1-LIKE 2"/>
    <property type="match status" value="1"/>
</dbReference>
<feature type="transmembrane region" description="Helical" evidence="3">
    <location>
        <begin position="570"/>
        <end position="593"/>
    </location>
</feature>
<accession>A0A7S1ANQ0</accession>
<evidence type="ECO:0000256" key="1">
    <source>
        <dbReference type="SAM" id="Coils"/>
    </source>
</evidence>
<proteinExistence type="predicted"/>
<keyword evidence="3" id="KW-0812">Transmembrane</keyword>
<feature type="transmembrane region" description="Helical" evidence="3">
    <location>
        <begin position="654"/>
        <end position="675"/>
    </location>
</feature>
<dbReference type="PANTHER" id="PTHR10877">
    <property type="entry name" value="POLYCYSTIN FAMILY MEMBER"/>
    <property type="match status" value="1"/>
</dbReference>
<evidence type="ECO:0008006" key="5">
    <source>
        <dbReference type="Google" id="ProtNLM"/>
    </source>
</evidence>
<feature type="compositionally biased region" description="Basic and acidic residues" evidence="2">
    <location>
        <begin position="61"/>
        <end position="85"/>
    </location>
</feature>
<feature type="transmembrane region" description="Helical" evidence="3">
    <location>
        <begin position="624"/>
        <end position="642"/>
    </location>
</feature>
<dbReference type="EMBL" id="HBFQ01048620">
    <property type="protein sequence ID" value="CAD8860390.1"/>
    <property type="molecule type" value="Transcribed_RNA"/>
</dbReference>
<feature type="transmembrane region" description="Helical" evidence="3">
    <location>
        <begin position="541"/>
        <end position="558"/>
    </location>
</feature>
<evidence type="ECO:0000256" key="2">
    <source>
        <dbReference type="SAM" id="MobiDB-lite"/>
    </source>
</evidence>
<keyword evidence="3" id="KW-1133">Transmembrane helix</keyword>
<dbReference type="GO" id="GO:0016020">
    <property type="term" value="C:membrane"/>
    <property type="evidence" value="ECO:0007669"/>
    <property type="project" value="TreeGrafter"/>
</dbReference>
<organism evidence="4">
    <name type="scientific">Noctiluca scintillans</name>
    <name type="common">Sea sparkle</name>
    <name type="synonym">Red tide dinoflagellate</name>
    <dbReference type="NCBI Taxonomy" id="2966"/>
    <lineage>
        <taxon>Eukaryota</taxon>
        <taxon>Sar</taxon>
        <taxon>Alveolata</taxon>
        <taxon>Dinophyceae</taxon>
        <taxon>Noctilucales</taxon>
        <taxon>Noctilucaceae</taxon>
        <taxon>Noctiluca</taxon>
    </lineage>
</organism>
<dbReference type="InterPro" id="IPR051223">
    <property type="entry name" value="Polycystin"/>
</dbReference>
<feature type="compositionally biased region" description="Acidic residues" evidence="2">
    <location>
        <begin position="784"/>
        <end position="801"/>
    </location>
</feature>
<dbReference type="GO" id="GO:0005262">
    <property type="term" value="F:calcium channel activity"/>
    <property type="evidence" value="ECO:0007669"/>
    <property type="project" value="TreeGrafter"/>
</dbReference>
<evidence type="ECO:0000256" key="3">
    <source>
        <dbReference type="SAM" id="Phobius"/>
    </source>
</evidence>
<gene>
    <name evidence="4" type="ORF">NSCI0253_LOCUS34744</name>
</gene>
<evidence type="ECO:0000313" key="4">
    <source>
        <dbReference type="EMBL" id="CAD8860390.1"/>
    </source>
</evidence>
<keyword evidence="1" id="KW-0175">Coiled coil</keyword>
<feature type="region of interest" description="Disordered" evidence="2">
    <location>
        <begin position="56"/>
        <end position="91"/>
    </location>
</feature>
<dbReference type="AlphaFoldDB" id="A0A7S1ANQ0"/>
<feature type="transmembrane region" description="Helical" evidence="3">
    <location>
        <begin position="717"/>
        <end position="746"/>
    </location>
</feature>
<reference evidence="4" key="1">
    <citation type="submission" date="2021-01" db="EMBL/GenBank/DDBJ databases">
        <authorList>
            <person name="Corre E."/>
            <person name="Pelletier E."/>
            <person name="Niang G."/>
            <person name="Scheremetjew M."/>
            <person name="Finn R."/>
            <person name="Kale V."/>
            <person name="Holt S."/>
            <person name="Cochrane G."/>
            <person name="Meng A."/>
            <person name="Brown T."/>
            <person name="Cohen L."/>
        </authorList>
    </citation>
    <scope>NUCLEOTIDE SEQUENCE</scope>
</reference>
<name>A0A7S1ANQ0_NOCSC</name>
<dbReference type="GO" id="GO:0050982">
    <property type="term" value="P:detection of mechanical stimulus"/>
    <property type="evidence" value="ECO:0007669"/>
    <property type="project" value="TreeGrafter"/>
</dbReference>